<protein>
    <recommendedName>
        <fullName evidence="4">Transcriptional regulator LacI/GalR-like sensor domain-containing protein</fullName>
    </recommendedName>
</protein>
<dbReference type="InterPro" id="IPR028082">
    <property type="entry name" value="Peripla_BP_I"/>
</dbReference>
<proteinExistence type="predicted"/>
<evidence type="ECO:0000259" key="4">
    <source>
        <dbReference type="Pfam" id="PF13377"/>
    </source>
</evidence>
<feature type="domain" description="Transcriptional regulator LacI/GalR-like sensor" evidence="4">
    <location>
        <begin position="16"/>
        <end position="174"/>
    </location>
</feature>
<reference evidence="6" key="1">
    <citation type="journal article" date="2019" name="Int. J. Syst. Evol. Microbiol.">
        <title>The Global Catalogue of Microorganisms (GCM) 10K type strain sequencing project: providing services to taxonomists for standard genome sequencing and annotation.</title>
        <authorList>
            <consortium name="The Broad Institute Genomics Platform"/>
            <consortium name="The Broad Institute Genome Sequencing Center for Infectious Disease"/>
            <person name="Wu L."/>
            <person name="Ma J."/>
        </authorList>
    </citation>
    <scope>NUCLEOTIDE SEQUENCE [LARGE SCALE GENOMIC DNA]</scope>
    <source>
        <strain evidence="6">NBRC 108894</strain>
    </source>
</reference>
<keyword evidence="6" id="KW-1185">Reference proteome</keyword>
<dbReference type="SUPFAM" id="SSF53822">
    <property type="entry name" value="Periplasmic binding protein-like I"/>
    <property type="match status" value="1"/>
</dbReference>
<accession>A0ABQ6K2V9</accession>
<dbReference type="PANTHER" id="PTHR30146:SF153">
    <property type="entry name" value="LACTOSE OPERON REPRESSOR"/>
    <property type="match status" value="1"/>
</dbReference>
<keyword evidence="2" id="KW-0238">DNA-binding</keyword>
<evidence type="ECO:0000256" key="1">
    <source>
        <dbReference type="ARBA" id="ARBA00023015"/>
    </source>
</evidence>
<evidence type="ECO:0000256" key="2">
    <source>
        <dbReference type="ARBA" id="ARBA00023125"/>
    </source>
</evidence>
<dbReference type="InterPro" id="IPR046335">
    <property type="entry name" value="LacI/GalR-like_sensor"/>
</dbReference>
<dbReference type="PANTHER" id="PTHR30146">
    <property type="entry name" value="LACI-RELATED TRANSCRIPTIONAL REPRESSOR"/>
    <property type="match status" value="1"/>
</dbReference>
<evidence type="ECO:0000256" key="3">
    <source>
        <dbReference type="ARBA" id="ARBA00023163"/>
    </source>
</evidence>
<keyword evidence="1" id="KW-0805">Transcription regulation</keyword>
<dbReference type="Pfam" id="PF13377">
    <property type="entry name" value="Peripla_BP_3"/>
    <property type="match status" value="1"/>
</dbReference>
<dbReference type="Gene3D" id="3.40.50.2300">
    <property type="match status" value="2"/>
</dbReference>
<name>A0ABQ6K2V9_9MICO</name>
<comment type="caution">
    <text evidence="5">The sequence shown here is derived from an EMBL/GenBank/DDBJ whole genome shotgun (WGS) entry which is preliminary data.</text>
</comment>
<gene>
    <name evidence="5" type="ORF">GCM10025881_17870</name>
</gene>
<organism evidence="5 6">
    <name type="scientific">Pseudolysinimonas kribbensis</name>
    <dbReference type="NCBI Taxonomy" id="433641"/>
    <lineage>
        <taxon>Bacteria</taxon>
        <taxon>Bacillati</taxon>
        <taxon>Actinomycetota</taxon>
        <taxon>Actinomycetes</taxon>
        <taxon>Micrococcales</taxon>
        <taxon>Microbacteriaceae</taxon>
        <taxon>Pseudolysinimonas</taxon>
    </lineage>
</organism>
<dbReference type="Proteomes" id="UP001157034">
    <property type="component" value="Unassembled WGS sequence"/>
</dbReference>
<keyword evidence="3" id="KW-0804">Transcription</keyword>
<sequence>MPTVGVTNWEGGRSAAEHLAGLGHSALAVIGGHRHHRYSKARIDGFRSVVPDASIRIGFADWRRADAHRQALGILRGPGRPTAVFACSDLMALGVYDAAKDLGLRIPDDLSVIGFDDVPEAGWATPTLTTVRQPLTEMGSAAMRLLLANRGGRPPVGSVVRFELATSLVVRSSTAARG</sequence>
<evidence type="ECO:0000313" key="6">
    <source>
        <dbReference type="Proteomes" id="UP001157034"/>
    </source>
</evidence>
<dbReference type="EMBL" id="BSVB01000001">
    <property type="protein sequence ID" value="GMA94963.1"/>
    <property type="molecule type" value="Genomic_DNA"/>
</dbReference>
<evidence type="ECO:0000313" key="5">
    <source>
        <dbReference type="EMBL" id="GMA94963.1"/>
    </source>
</evidence>